<proteinExistence type="predicted"/>
<dbReference type="CDD" id="cd07377">
    <property type="entry name" value="WHTH_GntR"/>
    <property type="match status" value="1"/>
</dbReference>
<dbReference type="GeneID" id="75066710"/>
<dbReference type="InterPro" id="IPR036390">
    <property type="entry name" value="WH_DNA-bd_sf"/>
</dbReference>
<dbReference type="GO" id="GO:0003700">
    <property type="term" value="F:DNA-binding transcription factor activity"/>
    <property type="evidence" value="ECO:0007669"/>
    <property type="project" value="InterPro"/>
</dbReference>
<dbReference type="Proteomes" id="UP001281024">
    <property type="component" value="Unassembled WGS sequence"/>
</dbReference>
<evidence type="ECO:0000313" key="5">
    <source>
        <dbReference type="EMBL" id="MDV7715708.1"/>
    </source>
</evidence>
<gene>
    <name evidence="6" type="ORF">ATX59_08955</name>
    <name evidence="5" type="ORF">GA838_08170</name>
    <name evidence="7" type="ORF">OENI_1839</name>
</gene>
<evidence type="ECO:0000256" key="1">
    <source>
        <dbReference type="ARBA" id="ARBA00023015"/>
    </source>
</evidence>
<dbReference type="PANTHER" id="PTHR38445:SF9">
    <property type="entry name" value="HTH-TYPE TRANSCRIPTIONAL REPRESSOR YTRA"/>
    <property type="match status" value="1"/>
</dbReference>
<evidence type="ECO:0000313" key="7">
    <source>
        <dbReference type="EMBL" id="VDB99259.1"/>
    </source>
</evidence>
<feature type="domain" description="HTH gntR-type" evidence="4">
    <location>
        <begin position="7"/>
        <end position="75"/>
    </location>
</feature>
<dbReference type="Proteomes" id="UP000181728">
    <property type="component" value="Unassembled WGS sequence"/>
</dbReference>
<dbReference type="EMBL" id="LR031358">
    <property type="protein sequence ID" value="VDB99259.1"/>
    <property type="molecule type" value="Genomic_DNA"/>
</dbReference>
<keyword evidence="3" id="KW-0804">Transcription</keyword>
<dbReference type="Pfam" id="PF00392">
    <property type="entry name" value="GntR"/>
    <property type="match status" value="1"/>
</dbReference>
<dbReference type="InterPro" id="IPR036388">
    <property type="entry name" value="WH-like_DNA-bd_sf"/>
</dbReference>
<evidence type="ECO:0000313" key="6">
    <source>
        <dbReference type="EMBL" id="OIM20442.1"/>
    </source>
</evidence>
<dbReference type="GO" id="GO:0003677">
    <property type="term" value="F:DNA binding"/>
    <property type="evidence" value="ECO:0007669"/>
    <property type="project" value="UniProtKB-KW"/>
</dbReference>
<keyword evidence="2" id="KW-0238">DNA-binding</keyword>
<dbReference type="Gene3D" id="1.10.287.100">
    <property type="match status" value="1"/>
</dbReference>
<dbReference type="Proteomes" id="UP000294726">
    <property type="component" value="Chromosome"/>
</dbReference>
<evidence type="ECO:0000313" key="9">
    <source>
        <dbReference type="Proteomes" id="UP000294726"/>
    </source>
</evidence>
<dbReference type="PROSITE" id="PS50949">
    <property type="entry name" value="HTH_GNTR"/>
    <property type="match status" value="1"/>
</dbReference>
<organism evidence="5 10">
    <name type="scientific">Oenococcus oeni</name>
    <name type="common">Leuconostoc oenos</name>
    <dbReference type="NCBI Taxonomy" id="1247"/>
    <lineage>
        <taxon>Bacteria</taxon>
        <taxon>Bacillati</taxon>
        <taxon>Bacillota</taxon>
        <taxon>Bacilli</taxon>
        <taxon>Lactobacillales</taxon>
        <taxon>Lactobacillaceae</taxon>
        <taxon>Oenococcus</taxon>
    </lineage>
</organism>
<evidence type="ECO:0000256" key="2">
    <source>
        <dbReference type="ARBA" id="ARBA00023125"/>
    </source>
</evidence>
<name>A0A483AYK9_OENOE</name>
<dbReference type="SUPFAM" id="SSF46785">
    <property type="entry name" value="Winged helix' DNA-binding domain"/>
    <property type="match status" value="1"/>
</dbReference>
<dbReference type="RefSeq" id="WP_002819670.1">
    <property type="nucleotide sequence ID" value="NZ_CP027431.1"/>
</dbReference>
<evidence type="ECO:0000313" key="8">
    <source>
        <dbReference type="Proteomes" id="UP000181728"/>
    </source>
</evidence>
<dbReference type="PANTHER" id="PTHR38445">
    <property type="entry name" value="HTH-TYPE TRANSCRIPTIONAL REPRESSOR YTRA"/>
    <property type="match status" value="1"/>
</dbReference>
<accession>A0A483AYK9</accession>
<keyword evidence="1" id="KW-0805">Transcription regulation</keyword>
<dbReference type="EMBL" id="WERV01000006">
    <property type="protein sequence ID" value="MDV7715708.1"/>
    <property type="molecule type" value="Genomic_DNA"/>
</dbReference>
<sequence>MAITQKRPIYLQLVDRIKNEVATDVLSANDQLPSVRETALQEKINPNTVAKAYKELEAQKVIRTIPGKGTFITGNTASVKNSNQNRLLADLSQVIAELIKSGVKGERIKKIVNDILGGKNAEN</sequence>
<evidence type="ECO:0000259" key="4">
    <source>
        <dbReference type="PROSITE" id="PS50949"/>
    </source>
</evidence>
<reference evidence="5" key="3">
    <citation type="submission" date="2019-10" db="EMBL/GenBank/DDBJ databases">
        <title>Malate fermentation in French cider.</title>
        <authorList>
            <person name="Cousin F.J."/>
            <person name="Medina Fernandez S."/>
            <person name="Misery B."/>
            <person name="Laplace J.-M."/>
            <person name="Cretenet M."/>
        </authorList>
    </citation>
    <scope>NUCLEOTIDE SEQUENCE</scope>
    <source>
        <strain evidence="5">UCMA15129</strain>
    </source>
</reference>
<reference evidence="6 8" key="1">
    <citation type="journal article" date="2016" name="BMC Genomics">
        <title>Consensus pan-genome assembly of the specialised wine bacterium Oenococcus oeni.</title>
        <authorList>
            <person name="Sternes P.R."/>
            <person name="Borneman A.R."/>
        </authorList>
    </citation>
    <scope>NUCLEOTIDE SEQUENCE [LARGE SCALE GENOMIC DNA]</scope>
    <source>
        <strain evidence="6 8">AWRIB661</strain>
    </source>
</reference>
<dbReference type="SMART" id="SM00345">
    <property type="entry name" value="HTH_GNTR"/>
    <property type="match status" value="1"/>
</dbReference>
<evidence type="ECO:0000256" key="3">
    <source>
        <dbReference type="ARBA" id="ARBA00023163"/>
    </source>
</evidence>
<dbReference type="Gene3D" id="1.10.10.10">
    <property type="entry name" value="Winged helix-like DNA-binding domain superfamily/Winged helix DNA-binding domain"/>
    <property type="match status" value="1"/>
</dbReference>
<reference evidence="7 9" key="2">
    <citation type="submission" date="2018-08" db="EMBL/GenBank/DDBJ databases">
        <authorList>
            <person name="Lorentzen P. G. S. M."/>
        </authorList>
    </citation>
    <scope>NUCLEOTIDE SEQUENCE [LARGE SCALE GENOMIC DNA]</scope>
    <source>
        <strain evidence="7 9">CRBO_1381</strain>
    </source>
</reference>
<dbReference type="InterPro" id="IPR000524">
    <property type="entry name" value="Tscrpt_reg_HTH_GntR"/>
</dbReference>
<dbReference type="AlphaFoldDB" id="A0A483AYK9"/>
<protein>
    <submittedName>
        <fullName evidence="5">GntR family transcriptional regulator</fullName>
    </submittedName>
    <submittedName>
        <fullName evidence="7">Transcriptional regulator (GntR family, cell wall antibiotics)</fullName>
    </submittedName>
</protein>
<dbReference type="EMBL" id="MLOK01000058">
    <property type="protein sequence ID" value="OIM20442.1"/>
    <property type="molecule type" value="Genomic_DNA"/>
</dbReference>
<evidence type="ECO:0000313" key="10">
    <source>
        <dbReference type="Proteomes" id="UP001281024"/>
    </source>
</evidence>